<dbReference type="Gene3D" id="3.40.50.720">
    <property type="entry name" value="NAD(P)-binding Rossmann-like Domain"/>
    <property type="match status" value="1"/>
</dbReference>
<evidence type="ECO:0000313" key="5">
    <source>
        <dbReference type="Proteomes" id="UP000192472"/>
    </source>
</evidence>
<accession>A0A1W2GFP5</accession>
<dbReference type="Pfam" id="PF01370">
    <property type="entry name" value="Epimerase"/>
    <property type="match status" value="1"/>
</dbReference>
<evidence type="ECO:0000313" key="4">
    <source>
        <dbReference type="EMBL" id="SMD35401.1"/>
    </source>
</evidence>
<sequence>MNILITGGTGLLGQRLVNYLLSKGMSPRLLSRREDLNATVPQFEWDIKNKKVDLNSLENVEVIIHLAGANVAEGRWTKRRKKEILESRIDSTQLLYDTIAKLEHKPTTLICASATGFYGLQNFDHTSSEDEKPGLDFLAQVCEQWEAEADRFKDLGLRIVKLRTGVVLDGSGGALQKMAQPIKYLIGAPLGSGKQYVPWIHWKDWCGAVDHLVKERALSGAFNLVAPQAVTNAQLTRLIAETIRKPLLLPNVPAFVLQLILGEMSSIVLRGHKVSSEKLEESGYRFEYKSASRALFELISQD</sequence>
<gene>
    <name evidence="4" type="ORF">SAMN04488029_2500</name>
</gene>
<keyword evidence="5" id="KW-1185">Reference proteome</keyword>
<feature type="domain" description="NAD-dependent epimerase/dehydratase" evidence="2">
    <location>
        <begin position="3"/>
        <end position="215"/>
    </location>
</feature>
<dbReference type="Proteomes" id="UP000192472">
    <property type="component" value="Unassembled WGS sequence"/>
</dbReference>
<dbReference type="NCBIfam" id="TIGR01777">
    <property type="entry name" value="yfcH"/>
    <property type="match status" value="1"/>
</dbReference>
<evidence type="ECO:0000256" key="1">
    <source>
        <dbReference type="ARBA" id="ARBA00009353"/>
    </source>
</evidence>
<dbReference type="InterPro" id="IPR001509">
    <property type="entry name" value="Epimerase_deHydtase"/>
</dbReference>
<proteinExistence type="inferred from homology"/>
<feature type="domain" description="DUF1731" evidence="3">
    <location>
        <begin position="252"/>
        <end position="295"/>
    </location>
</feature>
<dbReference type="AlphaFoldDB" id="A0A1W2GFP5"/>
<reference evidence="4 5" key="1">
    <citation type="submission" date="2017-04" db="EMBL/GenBank/DDBJ databases">
        <authorList>
            <person name="Afonso C.L."/>
            <person name="Miller P.J."/>
            <person name="Scott M.A."/>
            <person name="Spackman E."/>
            <person name="Goraichik I."/>
            <person name="Dimitrov K.M."/>
            <person name="Suarez D.L."/>
            <person name="Swayne D.E."/>
        </authorList>
    </citation>
    <scope>NUCLEOTIDE SEQUENCE [LARGE SCALE GENOMIC DNA]</scope>
    <source>
        <strain evidence="4 5">DSM 26133</strain>
    </source>
</reference>
<dbReference type="InterPro" id="IPR036291">
    <property type="entry name" value="NAD(P)-bd_dom_sf"/>
</dbReference>
<dbReference type="InterPro" id="IPR013549">
    <property type="entry name" value="DUF1731"/>
</dbReference>
<dbReference type="InterPro" id="IPR010099">
    <property type="entry name" value="SDR39U1"/>
</dbReference>
<name>A0A1W2GFP5_REIFA</name>
<dbReference type="PANTHER" id="PTHR11092:SF0">
    <property type="entry name" value="EPIMERASE FAMILY PROTEIN SDR39U1"/>
    <property type="match status" value="1"/>
</dbReference>
<evidence type="ECO:0000259" key="3">
    <source>
        <dbReference type="Pfam" id="PF08338"/>
    </source>
</evidence>
<dbReference type="PANTHER" id="PTHR11092">
    <property type="entry name" value="SUGAR NUCLEOTIDE EPIMERASE RELATED"/>
    <property type="match status" value="1"/>
</dbReference>
<dbReference type="OrthoDB" id="9801773at2"/>
<dbReference type="SUPFAM" id="SSF51735">
    <property type="entry name" value="NAD(P)-binding Rossmann-fold domains"/>
    <property type="match status" value="1"/>
</dbReference>
<dbReference type="STRING" id="692418.SAMN04488029_2500"/>
<comment type="similarity">
    <text evidence="1">Belongs to the NAD(P)-dependent epimerase/dehydratase family. SDR39U1 subfamily.</text>
</comment>
<organism evidence="4 5">
    <name type="scientific">Reichenbachiella faecimaris</name>
    <dbReference type="NCBI Taxonomy" id="692418"/>
    <lineage>
        <taxon>Bacteria</taxon>
        <taxon>Pseudomonadati</taxon>
        <taxon>Bacteroidota</taxon>
        <taxon>Cytophagia</taxon>
        <taxon>Cytophagales</taxon>
        <taxon>Reichenbachiellaceae</taxon>
        <taxon>Reichenbachiella</taxon>
    </lineage>
</organism>
<protein>
    <recommendedName>
        <fullName evidence="6">TIGR01777 family protein</fullName>
    </recommendedName>
</protein>
<dbReference type="EMBL" id="FWYF01000002">
    <property type="protein sequence ID" value="SMD35401.1"/>
    <property type="molecule type" value="Genomic_DNA"/>
</dbReference>
<dbReference type="RefSeq" id="WP_084373141.1">
    <property type="nucleotide sequence ID" value="NZ_FWYF01000002.1"/>
</dbReference>
<dbReference type="Pfam" id="PF08338">
    <property type="entry name" value="DUF1731"/>
    <property type="match status" value="1"/>
</dbReference>
<evidence type="ECO:0008006" key="6">
    <source>
        <dbReference type="Google" id="ProtNLM"/>
    </source>
</evidence>
<evidence type="ECO:0000259" key="2">
    <source>
        <dbReference type="Pfam" id="PF01370"/>
    </source>
</evidence>